<accession>A0A9J6CX91</accession>
<organism evidence="2 3">
    <name type="scientific">Rhipicephalus microplus</name>
    <name type="common">Cattle tick</name>
    <name type="synonym">Boophilus microplus</name>
    <dbReference type="NCBI Taxonomy" id="6941"/>
    <lineage>
        <taxon>Eukaryota</taxon>
        <taxon>Metazoa</taxon>
        <taxon>Ecdysozoa</taxon>
        <taxon>Arthropoda</taxon>
        <taxon>Chelicerata</taxon>
        <taxon>Arachnida</taxon>
        <taxon>Acari</taxon>
        <taxon>Parasitiformes</taxon>
        <taxon>Ixodida</taxon>
        <taxon>Ixodoidea</taxon>
        <taxon>Ixodidae</taxon>
        <taxon>Rhipicephalinae</taxon>
        <taxon>Rhipicephalus</taxon>
        <taxon>Boophilus</taxon>
    </lineage>
</organism>
<dbReference type="Proteomes" id="UP000821866">
    <property type="component" value="Unassembled WGS sequence"/>
</dbReference>
<feature type="region of interest" description="Disordered" evidence="1">
    <location>
        <begin position="70"/>
        <end position="118"/>
    </location>
</feature>
<dbReference type="EMBL" id="JABSTU010004997">
    <property type="protein sequence ID" value="KAH7950659.1"/>
    <property type="molecule type" value="Genomic_DNA"/>
</dbReference>
<dbReference type="AlphaFoldDB" id="A0A9J6CX91"/>
<comment type="caution">
    <text evidence="2">The sequence shown here is derived from an EMBL/GenBank/DDBJ whole genome shotgun (WGS) entry which is preliminary data.</text>
</comment>
<keyword evidence="3" id="KW-1185">Reference proteome</keyword>
<reference evidence="2" key="2">
    <citation type="submission" date="2021-09" db="EMBL/GenBank/DDBJ databases">
        <authorList>
            <person name="Jia N."/>
            <person name="Wang J."/>
            <person name="Shi W."/>
            <person name="Du L."/>
            <person name="Sun Y."/>
            <person name="Zhan W."/>
            <person name="Jiang J."/>
            <person name="Wang Q."/>
            <person name="Zhang B."/>
            <person name="Ji P."/>
            <person name="Sakyi L.B."/>
            <person name="Cui X."/>
            <person name="Yuan T."/>
            <person name="Jiang B."/>
            <person name="Yang W."/>
            <person name="Lam T.T.-Y."/>
            <person name="Chang Q."/>
            <person name="Ding S."/>
            <person name="Wang X."/>
            <person name="Zhu J."/>
            <person name="Ruan X."/>
            <person name="Zhao L."/>
            <person name="Wei J."/>
            <person name="Que T."/>
            <person name="Du C."/>
            <person name="Cheng J."/>
            <person name="Dai P."/>
            <person name="Han X."/>
            <person name="Huang E."/>
            <person name="Gao Y."/>
            <person name="Liu J."/>
            <person name="Shao H."/>
            <person name="Ye R."/>
            <person name="Li L."/>
            <person name="Wei W."/>
            <person name="Wang X."/>
            <person name="Wang C."/>
            <person name="Huo Q."/>
            <person name="Li W."/>
            <person name="Guo W."/>
            <person name="Chen H."/>
            <person name="Chen S."/>
            <person name="Zhou L."/>
            <person name="Zhou L."/>
            <person name="Ni X."/>
            <person name="Tian J."/>
            <person name="Zhou Y."/>
            <person name="Sheng Y."/>
            <person name="Liu T."/>
            <person name="Pan Y."/>
            <person name="Xia L."/>
            <person name="Li J."/>
            <person name="Zhao F."/>
            <person name="Cao W."/>
        </authorList>
    </citation>
    <scope>NUCLEOTIDE SEQUENCE</scope>
    <source>
        <strain evidence="2">Rmic-2018</strain>
        <tissue evidence="2">Larvae</tissue>
    </source>
</reference>
<sequence>MLCASFAMFSKVLEIELASCSVGLFCLHKFCEAPDNVQHFIKSNYTEVNFLDFFRAHKAEFSVATGSLPPERLDRNDDKGVRREGVSSIANSESAYRRSPSGNAWETSPDTGSPTDPRQLRVKYFEDVIRTQDNELTHVCKLRELLAEAPLIVFSYFSDEYPYDLLATWLTTMAKTWWNSFSITRAVSGLLEAHQVKAFSPEVLWSFLPLTPPKVQGCLCKVYTKDNFKSFFLKAPTKFAMSKNKNIYLVSGSGCSKWDSSDVDECDFQSAPENAHEASALEHFVDLIKSFRVNTYPVPIGMLQEHLHKASSFVKEYFEDVYPQEKFINFS</sequence>
<name>A0A9J6CX91_RHIMP</name>
<evidence type="ECO:0000313" key="3">
    <source>
        <dbReference type="Proteomes" id="UP000821866"/>
    </source>
</evidence>
<dbReference type="VEuPathDB" id="VectorBase:LOC119169633"/>
<protein>
    <submittedName>
        <fullName evidence="2">Uncharacterized protein</fullName>
    </submittedName>
</protein>
<evidence type="ECO:0000313" key="2">
    <source>
        <dbReference type="EMBL" id="KAH7950659.1"/>
    </source>
</evidence>
<evidence type="ECO:0000256" key="1">
    <source>
        <dbReference type="SAM" id="MobiDB-lite"/>
    </source>
</evidence>
<feature type="compositionally biased region" description="Basic and acidic residues" evidence="1">
    <location>
        <begin position="71"/>
        <end position="85"/>
    </location>
</feature>
<feature type="compositionally biased region" description="Polar residues" evidence="1">
    <location>
        <begin position="88"/>
        <end position="116"/>
    </location>
</feature>
<gene>
    <name evidence="2" type="ORF">HPB51_028307</name>
</gene>
<reference evidence="2" key="1">
    <citation type="journal article" date="2020" name="Cell">
        <title>Large-Scale Comparative Analyses of Tick Genomes Elucidate Their Genetic Diversity and Vector Capacities.</title>
        <authorList>
            <consortium name="Tick Genome and Microbiome Consortium (TIGMIC)"/>
            <person name="Jia N."/>
            <person name="Wang J."/>
            <person name="Shi W."/>
            <person name="Du L."/>
            <person name="Sun Y."/>
            <person name="Zhan W."/>
            <person name="Jiang J.F."/>
            <person name="Wang Q."/>
            <person name="Zhang B."/>
            <person name="Ji P."/>
            <person name="Bell-Sakyi L."/>
            <person name="Cui X.M."/>
            <person name="Yuan T.T."/>
            <person name="Jiang B.G."/>
            <person name="Yang W.F."/>
            <person name="Lam T.T."/>
            <person name="Chang Q.C."/>
            <person name="Ding S.J."/>
            <person name="Wang X.J."/>
            <person name="Zhu J.G."/>
            <person name="Ruan X.D."/>
            <person name="Zhao L."/>
            <person name="Wei J.T."/>
            <person name="Ye R.Z."/>
            <person name="Que T.C."/>
            <person name="Du C.H."/>
            <person name="Zhou Y.H."/>
            <person name="Cheng J.X."/>
            <person name="Dai P.F."/>
            <person name="Guo W.B."/>
            <person name="Han X.H."/>
            <person name="Huang E.J."/>
            <person name="Li L.F."/>
            <person name="Wei W."/>
            <person name="Gao Y.C."/>
            <person name="Liu J.Z."/>
            <person name="Shao H.Z."/>
            <person name="Wang X."/>
            <person name="Wang C.C."/>
            <person name="Yang T.C."/>
            <person name="Huo Q.B."/>
            <person name="Li W."/>
            <person name="Chen H.Y."/>
            <person name="Chen S.E."/>
            <person name="Zhou L.G."/>
            <person name="Ni X.B."/>
            <person name="Tian J.H."/>
            <person name="Sheng Y."/>
            <person name="Liu T."/>
            <person name="Pan Y.S."/>
            <person name="Xia L.Y."/>
            <person name="Li J."/>
            <person name="Zhao F."/>
            <person name="Cao W.C."/>
        </authorList>
    </citation>
    <scope>NUCLEOTIDE SEQUENCE</scope>
    <source>
        <strain evidence="2">Rmic-2018</strain>
    </source>
</reference>
<proteinExistence type="predicted"/>